<accession>A0A8H3YN22</accession>
<evidence type="ECO:0000313" key="1">
    <source>
        <dbReference type="EMBL" id="KAE9965708.1"/>
    </source>
</evidence>
<protein>
    <submittedName>
        <fullName evidence="1">Uncharacterized protein</fullName>
    </submittedName>
</protein>
<reference evidence="1 2" key="1">
    <citation type="submission" date="2018-12" db="EMBL/GenBank/DDBJ databases">
        <title>Venturia inaequalis Genome Resource.</title>
        <authorList>
            <person name="Lichtner F.J."/>
        </authorList>
    </citation>
    <scope>NUCLEOTIDE SEQUENCE [LARGE SCALE GENOMIC DNA]</scope>
    <source>
        <strain evidence="1 2">120213</strain>
    </source>
</reference>
<dbReference type="Proteomes" id="UP000447873">
    <property type="component" value="Unassembled WGS sequence"/>
</dbReference>
<evidence type="ECO:0000313" key="2">
    <source>
        <dbReference type="Proteomes" id="UP000447873"/>
    </source>
</evidence>
<gene>
    <name evidence="1" type="ORF">EG328_009437</name>
</gene>
<proteinExistence type="predicted"/>
<comment type="caution">
    <text evidence="1">The sequence shown here is derived from an EMBL/GenBank/DDBJ whole genome shotgun (WGS) entry which is preliminary data.</text>
</comment>
<dbReference type="EMBL" id="WNWS01000569">
    <property type="protein sequence ID" value="KAE9965708.1"/>
    <property type="molecule type" value="Genomic_DNA"/>
</dbReference>
<sequence>MSTRRKLMANLTHLPVEIIEGIMDAAHPMPHGIIDSRHAEQRPAASTFGALRLVCRELNAKVFKRYVETMFSVHTVILEEPSLRALIDMGENEHFRNALSTLFIDIREIVHDLPSSAPEEDRSWLQNIIDMRDPISVTTRLFQQVLPIFPNLREMTIEHTTVLGHCSASRMACLGASAVQKRLGRRASLGEQALNNQHLFRALFMGLATMKKELIDLQIRFVCRGEYARIGSEYIEWDHLAHRTHEAYLTTDFLKSLLQHSDYEGFDATLQGLTTLALPIRVPPSRDFGDIYGAPEDWPGEFEPTVLANFISLSPELQDLTVFFAAGDDQAMIDIKAAIPWNSLSNLWALELGGTQFEYNALVASLAVLKGTLRNLTLRHVKLNSKAEWISLIRFLHTKMDLTDFEIWEPSSADVPGYKSGLCFRNLKGKCYQPYRAWRVKKQLPEDLDRYLADLKETKMHKIRAPGCQFAGW</sequence>
<name>A0A8H3YN22_VENIN</name>
<organism evidence="1 2">
    <name type="scientific">Venturia inaequalis</name>
    <name type="common">Apple scab fungus</name>
    <dbReference type="NCBI Taxonomy" id="5025"/>
    <lineage>
        <taxon>Eukaryota</taxon>
        <taxon>Fungi</taxon>
        <taxon>Dikarya</taxon>
        <taxon>Ascomycota</taxon>
        <taxon>Pezizomycotina</taxon>
        <taxon>Dothideomycetes</taxon>
        <taxon>Pleosporomycetidae</taxon>
        <taxon>Venturiales</taxon>
        <taxon>Venturiaceae</taxon>
        <taxon>Venturia</taxon>
    </lineage>
</organism>
<dbReference type="AlphaFoldDB" id="A0A8H3YN22"/>